<dbReference type="Proteomes" id="UP000018291">
    <property type="component" value="Unassembled WGS sequence"/>
</dbReference>
<dbReference type="EMBL" id="CANL01000061">
    <property type="protein sequence ID" value="CCM65263.1"/>
    <property type="molecule type" value="Genomic_DNA"/>
</dbReference>
<comment type="caution">
    <text evidence="1">The sequence shown here is derived from an EMBL/GenBank/DDBJ whole genome shotgun (WGS) entry which is preliminary data.</text>
</comment>
<dbReference type="HOGENOM" id="CLU_3428158_0_0_11"/>
<accession>R4Z3H1</accession>
<gene>
    <name evidence="1" type="ORF">BN381_640010</name>
</gene>
<evidence type="ECO:0000313" key="2">
    <source>
        <dbReference type="Proteomes" id="UP000018291"/>
    </source>
</evidence>
<evidence type="ECO:0000313" key="1">
    <source>
        <dbReference type="EMBL" id="CCM65263.1"/>
    </source>
</evidence>
<proteinExistence type="predicted"/>
<dbReference type="AlphaFoldDB" id="R4Z3H1"/>
<sequence>MKVCRGLGQFGKVVPPGFSK</sequence>
<organism evidence="1 2">
    <name type="scientific">Candidatus Neomicrothrix parvicella RN1</name>
    <dbReference type="NCBI Taxonomy" id="1229780"/>
    <lineage>
        <taxon>Bacteria</taxon>
        <taxon>Bacillati</taxon>
        <taxon>Actinomycetota</taxon>
        <taxon>Acidimicrobiia</taxon>
        <taxon>Acidimicrobiales</taxon>
        <taxon>Microthrixaceae</taxon>
        <taxon>Candidatus Neomicrothrix</taxon>
    </lineage>
</organism>
<name>R4Z3H1_9ACTN</name>
<protein>
    <submittedName>
        <fullName evidence="1">Uncharacterized protein</fullName>
    </submittedName>
</protein>
<keyword evidence="2" id="KW-1185">Reference proteome</keyword>
<reference evidence="1 2" key="1">
    <citation type="journal article" date="2013" name="ISME J.">
        <title>Metabolic model for the filamentous 'Candidatus Microthrix parvicella' based on genomic and metagenomic analyses.</title>
        <authorList>
            <person name="Jon McIlroy S."/>
            <person name="Kristiansen R."/>
            <person name="Albertsen M."/>
            <person name="Michael Karst S."/>
            <person name="Rossetti S."/>
            <person name="Lund Nielsen J."/>
            <person name="Tandoi V."/>
            <person name="James Seviour R."/>
            <person name="Nielsen P.H."/>
        </authorList>
    </citation>
    <scope>NUCLEOTIDE SEQUENCE [LARGE SCALE GENOMIC DNA]</scope>
    <source>
        <strain evidence="1 2">RN1</strain>
    </source>
</reference>